<protein>
    <submittedName>
        <fullName evidence="1">Uncharacterized protein</fullName>
    </submittedName>
</protein>
<evidence type="ECO:0000313" key="2">
    <source>
        <dbReference type="Proteomes" id="UP000776164"/>
    </source>
</evidence>
<organism evidence="1 2">
    <name type="scientific">Subtercola frigoramans</name>
    <dbReference type="NCBI Taxonomy" id="120298"/>
    <lineage>
        <taxon>Bacteria</taxon>
        <taxon>Bacillati</taxon>
        <taxon>Actinomycetota</taxon>
        <taxon>Actinomycetes</taxon>
        <taxon>Micrococcales</taxon>
        <taxon>Microbacteriaceae</taxon>
        <taxon>Subtercola</taxon>
    </lineage>
</organism>
<comment type="caution">
    <text evidence="1">The sequence shown here is derived from an EMBL/GenBank/DDBJ whole genome shotgun (WGS) entry which is preliminary data.</text>
</comment>
<dbReference type="EMBL" id="JAFBBU010000001">
    <property type="protein sequence ID" value="MBM7470432.1"/>
    <property type="molecule type" value="Genomic_DNA"/>
</dbReference>
<keyword evidence="2" id="KW-1185">Reference proteome</keyword>
<name>A0ABS2L031_9MICO</name>
<sequence>MLNNPTPHNAASELSASRPPFVVSGAVEGFENEPTPSYLLRSAADHESHATVDVEGLE</sequence>
<dbReference type="RefSeq" id="WP_205106192.1">
    <property type="nucleotide sequence ID" value="NZ_BAAAHT010000001.1"/>
</dbReference>
<accession>A0ABS2L031</accession>
<reference evidence="1 2" key="1">
    <citation type="submission" date="2021-01" db="EMBL/GenBank/DDBJ databases">
        <title>Sequencing the genomes of 1000 actinobacteria strains.</title>
        <authorList>
            <person name="Klenk H.-P."/>
        </authorList>
    </citation>
    <scope>NUCLEOTIDE SEQUENCE [LARGE SCALE GENOMIC DNA]</scope>
    <source>
        <strain evidence="1 2">DSM 13057</strain>
    </source>
</reference>
<proteinExistence type="predicted"/>
<dbReference type="Proteomes" id="UP000776164">
    <property type="component" value="Unassembled WGS sequence"/>
</dbReference>
<gene>
    <name evidence="1" type="ORF">JOE66_000066</name>
</gene>
<evidence type="ECO:0000313" key="1">
    <source>
        <dbReference type="EMBL" id="MBM7470432.1"/>
    </source>
</evidence>